<dbReference type="EMBL" id="JARPOI010000015">
    <property type="protein sequence ID" value="KAJ9153945.1"/>
    <property type="molecule type" value="Genomic_DNA"/>
</dbReference>
<feature type="region of interest" description="Disordered" evidence="7">
    <location>
        <begin position="288"/>
        <end position="340"/>
    </location>
</feature>
<feature type="region of interest" description="Disordered" evidence="7">
    <location>
        <begin position="1224"/>
        <end position="1267"/>
    </location>
</feature>
<gene>
    <name evidence="9" type="ORF">P3X46_027331</name>
</gene>
<evidence type="ECO:0000256" key="5">
    <source>
        <dbReference type="ARBA" id="ARBA00023212"/>
    </source>
</evidence>
<dbReference type="PANTHER" id="PTHR13738:SF1">
    <property type="entry name" value="TROPONIN I"/>
    <property type="match status" value="1"/>
</dbReference>
<feature type="region of interest" description="Disordered" evidence="7">
    <location>
        <begin position="208"/>
        <end position="235"/>
    </location>
</feature>
<keyword evidence="5" id="KW-0206">Cytoskeleton</keyword>
<evidence type="ECO:0000256" key="2">
    <source>
        <dbReference type="ARBA" id="ARBA00004186"/>
    </source>
</evidence>
<protein>
    <recommendedName>
        <fullName evidence="8">Inner centromere protein ARK-binding domain-containing protein</fullName>
    </recommendedName>
</protein>
<comment type="caution">
    <text evidence="9">The sequence shown here is derived from an EMBL/GenBank/DDBJ whole genome shotgun (WGS) entry which is preliminary data.</text>
</comment>
<feature type="compositionally biased region" description="Basic and acidic residues" evidence="7">
    <location>
        <begin position="326"/>
        <end position="337"/>
    </location>
</feature>
<name>A0ABQ9KZH2_HEVBR</name>
<evidence type="ECO:0000256" key="1">
    <source>
        <dbReference type="ARBA" id="ARBA00004123"/>
    </source>
</evidence>
<feature type="compositionally biased region" description="Low complexity" evidence="7">
    <location>
        <begin position="311"/>
        <end position="322"/>
    </location>
</feature>
<feature type="region of interest" description="Disordered" evidence="7">
    <location>
        <begin position="1383"/>
        <end position="1403"/>
    </location>
</feature>
<evidence type="ECO:0000313" key="10">
    <source>
        <dbReference type="Proteomes" id="UP001174677"/>
    </source>
</evidence>
<comment type="subcellular location">
    <subcellularLocation>
        <location evidence="2">Cytoplasm</location>
        <location evidence="2">Cytoskeleton</location>
        <location evidence="2">Spindle</location>
    </subcellularLocation>
    <subcellularLocation>
        <location evidence="1">Nucleus</location>
    </subcellularLocation>
</comment>
<feature type="compositionally biased region" description="Acidic residues" evidence="7">
    <location>
        <begin position="1388"/>
        <end position="1397"/>
    </location>
</feature>
<evidence type="ECO:0000256" key="6">
    <source>
        <dbReference type="ARBA" id="ARBA00023242"/>
    </source>
</evidence>
<evidence type="ECO:0000313" key="9">
    <source>
        <dbReference type="EMBL" id="KAJ9153945.1"/>
    </source>
</evidence>
<dbReference type="InterPro" id="IPR050875">
    <property type="entry name" value="Troponin_I"/>
</dbReference>
<feature type="region of interest" description="Disordered" evidence="7">
    <location>
        <begin position="1080"/>
        <end position="1113"/>
    </location>
</feature>
<evidence type="ECO:0000259" key="8">
    <source>
        <dbReference type="Pfam" id="PF03941"/>
    </source>
</evidence>
<evidence type="ECO:0000256" key="3">
    <source>
        <dbReference type="ARBA" id="ARBA00010042"/>
    </source>
</evidence>
<organism evidence="9 10">
    <name type="scientific">Hevea brasiliensis</name>
    <name type="common">Para rubber tree</name>
    <name type="synonym">Siphonia brasiliensis</name>
    <dbReference type="NCBI Taxonomy" id="3981"/>
    <lineage>
        <taxon>Eukaryota</taxon>
        <taxon>Viridiplantae</taxon>
        <taxon>Streptophyta</taxon>
        <taxon>Embryophyta</taxon>
        <taxon>Tracheophyta</taxon>
        <taxon>Spermatophyta</taxon>
        <taxon>Magnoliopsida</taxon>
        <taxon>eudicotyledons</taxon>
        <taxon>Gunneridae</taxon>
        <taxon>Pentapetalae</taxon>
        <taxon>rosids</taxon>
        <taxon>fabids</taxon>
        <taxon>Malpighiales</taxon>
        <taxon>Euphorbiaceae</taxon>
        <taxon>Crotonoideae</taxon>
        <taxon>Micrandreae</taxon>
        <taxon>Hevea</taxon>
    </lineage>
</organism>
<dbReference type="Proteomes" id="UP001174677">
    <property type="component" value="Chromosome 15"/>
</dbReference>
<evidence type="ECO:0000256" key="4">
    <source>
        <dbReference type="ARBA" id="ARBA00022490"/>
    </source>
</evidence>
<evidence type="ECO:0000256" key="7">
    <source>
        <dbReference type="SAM" id="MobiDB-lite"/>
    </source>
</evidence>
<comment type="similarity">
    <text evidence="3">Belongs to the INCENP family.</text>
</comment>
<feature type="compositionally biased region" description="Polar residues" evidence="7">
    <location>
        <begin position="208"/>
        <end position="229"/>
    </location>
</feature>
<dbReference type="InterPro" id="IPR005635">
    <property type="entry name" value="Inner_centromere_prot_ARK-bd"/>
</dbReference>
<feature type="domain" description="Inner centromere protein ARK-binding" evidence="8">
    <location>
        <begin position="1387"/>
        <end position="1438"/>
    </location>
</feature>
<reference evidence="9 10" key="1">
    <citation type="journal article" date="2023" name="Plant Biotechnol. J.">
        <title>Chromosome-level wild Hevea brasiliensis genome provides new tools for genomic-assisted breeding and valuable loci to elevate rubber yield.</title>
        <authorList>
            <person name="Cheng H."/>
            <person name="Song X."/>
            <person name="Hu Y."/>
            <person name="Wu T."/>
            <person name="Yang Q."/>
            <person name="An Z."/>
            <person name="Feng S."/>
            <person name="Deng Z."/>
            <person name="Wu W."/>
            <person name="Zeng X."/>
            <person name="Tu M."/>
            <person name="Wang X."/>
            <person name="Huang H."/>
        </authorList>
    </citation>
    <scope>NUCLEOTIDE SEQUENCE [LARGE SCALE GENOMIC DNA]</scope>
    <source>
        <strain evidence="9">MT/VB/25A 57/8</strain>
    </source>
</reference>
<keyword evidence="4" id="KW-0963">Cytoplasm</keyword>
<keyword evidence="6" id="KW-0539">Nucleus</keyword>
<sequence length="1448" mass="159355">MLSSLQTVVTELKKEELIPGLLLPRPQHANLYSSSHYSLYQKAITAGNTGLPNASCTEVHASNIGTDAGDGMSILSLFPTADTQCTFNGVPEPDCSVTSPQVCVDARISDNCSDHSQSLVKIQRSKSRQRALELRNSAKATKSHSCDENNATIYTSQGIGSGINSIQLDHVDELELVKPVDTNTEDCEEAAAKIGEYGAKNSGRTIKWGSSSPNITTVNEPGNDGNSSHVAKDDDGLKKCMNESTEKPVNELPEQVNPSVLPKANCMTEEANVVDCRGNEMNNNVVSDRITRSSSSISQASTSKEPALQMNNNVVSDSSSSVADEDGVHRESVDKSAKHPNSVSELLKLVKPSSAISCGSYGSSKAKARDKLIKDKGSSISVGRITRSRSSSRQTNCVNECLEIDNSSCNGKEEGVSKPKQLFNHDDGLRDFVNPIGITYKSPGLKAKVRNCQNVDASSDTCCHRITSSSSTDVCNISEFPKVDLCSDVIKDGDGILAQSFGKSSKLPQQSSFVEGRINLQVLSISQPNVVPCTDRIPADTLIDYDGLVLACSVSSEYNSDGGRCGVEVLELRPPSECVMPVKPKQLNFDNVEQSSLLETSSPAVENKQEKPSPSIEMPLLEQELSIKEEKPWKVSSEAHMKDSADLVDESTVYPVQEKMDVFISQNQNADSYIMGSWPWHKRRKIEGQVTDAFSASPILKVGDAVQSVVERSPLKDVHWNMEHQKTEEYEVSSSKLPVEEIEISSEGRGRSASTAFNLMLEQGAPSVSSLEKLAGEKVTGQHTAEEKVLFQLEDKLEVGGAEVLNYTEDTMKHHLDRKDLSYCSSGSHSQSVICTDQIMPDFEGFVMETDNEQPCTSKEVIYFDKLDIPPTGLGHASVLERLCKSTCLDTSISHFSATYKLHEALNLHQSIPNGLLESIELRSTLHMNGDNEQLGSSFSCLNQEVNHALHGRSHSLSLPLSNAQSAWDIRKPCVSPVGKLWDGIPPKSSSSGKRVSSIPELPCISEESEITEGVIDIFLEVVGPEVMISSVTREPPADITKNSNPLVSVCEAEINDDGHSFASLNTEFSFSGTCDRARQKLGNQNKNKRRFTSEDKENQNLPLEGDGLKRGNGSLHGRFSKLKLSGKTDLVKGGLGLSEKEKESKCTNIVSNVASFIPFVQQKQAAAVITGKRDIKVKALEAAEAAKRLAEKKENERKMRKEALKLERARLEKQNLRQLELKKKKKEEEKKKKEADTAAKKRQREEKEERKERERKRKRVEEAKRHQLVHEKKLHVEKEQKEVNFQAPDGRANGRKESKYRLGKHEKFEKAEEGHNLQTMPDTEPTTTKVSIIDTINASIIPEDSEALSNCGDNSKVMGYICKESVSLLSNVSQEQSYEISPYKVSDDEDEEEDDNIPNSKFVPSWASKSHLAPVVSSQPRYPESIFPHDSFCSIAEVLLPRKLQLK</sequence>
<feature type="compositionally biased region" description="Basic and acidic residues" evidence="7">
    <location>
        <begin position="1224"/>
        <end position="1253"/>
    </location>
</feature>
<dbReference type="Pfam" id="PF03941">
    <property type="entry name" value="INCENP_ARK-bind"/>
    <property type="match status" value="1"/>
</dbReference>
<accession>A0ABQ9KZH2</accession>
<keyword evidence="10" id="KW-1185">Reference proteome</keyword>
<proteinExistence type="inferred from homology"/>
<dbReference type="PANTHER" id="PTHR13738">
    <property type="entry name" value="TROPONIN I"/>
    <property type="match status" value="1"/>
</dbReference>
<feature type="compositionally biased region" description="Low complexity" evidence="7">
    <location>
        <begin position="292"/>
        <end position="303"/>
    </location>
</feature>